<dbReference type="PANTHER" id="PTHR45436:SF5">
    <property type="entry name" value="SENSOR HISTIDINE KINASE TRCS"/>
    <property type="match status" value="1"/>
</dbReference>
<protein>
    <recommendedName>
        <fullName evidence="3">histidine kinase</fullName>
        <ecNumber evidence="3">2.7.13.3</ecNumber>
    </recommendedName>
</protein>
<dbReference type="SMART" id="SM00387">
    <property type="entry name" value="HATPase_c"/>
    <property type="match status" value="1"/>
</dbReference>
<keyword evidence="8 10" id="KW-1133">Transmembrane helix</keyword>
<keyword evidence="10" id="KW-0472">Membrane</keyword>
<feature type="domain" description="HAMP" evidence="12">
    <location>
        <begin position="87"/>
        <end position="140"/>
    </location>
</feature>
<evidence type="ECO:0000256" key="6">
    <source>
        <dbReference type="ARBA" id="ARBA00022692"/>
    </source>
</evidence>
<evidence type="ECO:0000256" key="3">
    <source>
        <dbReference type="ARBA" id="ARBA00012438"/>
    </source>
</evidence>
<dbReference type="GO" id="GO:0005886">
    <property type="term" value="C:plasma membrane"/>
    <property type="evidence" value="ECO:0007669"/>
    <property type="project" value="UniProtKB-SubCell"/>
</dbReference>
<dbReference type="GO" id="GO:0000155">
    <property type="term" value="F:phosphorelay sensor kinase activity"/>
    <property type="evidence" value="ECO:0007669"/>
    <property type="project" value="InterPro"/>
</dbReference>
<reference evidence="13 14" key="1">
    <citation type="submission" date="2017-08" db="EMBL/GenBank/DDBJ databases">
        <authorList>
            <person name="de Groot N.N."/>
        </authorList>
    </citation>
    <scope>NUCLEOTIDE SEQUENCE [LARGE SCALE GENOMIC DNA]</scope>
    <source>
        <strain evidence="13 14">NBT06-6</strain>
    </source>
</reference>
<feature type="transmembrane region" description="Helical" evidence="10">
    <location>
        <begin position="59"/>
        <end position="86"/>
    </location>
</feature>
<dbReference type="CDD" id="cd06225">
    <property type="entry name" value="HAMP"/>
    <property type="match status" value="1"/>
</dbReference>
<name>A0A269PEA9_9CORY</name>
<gene>
    <name evidence="13" type="ORF">CIG21_03890</name>
</gene>
<evidence type="ECO:0000256" key="7">
    <source>
        <dbReference type="ARBA" id="ARBA00022777"/>
    </source>
</evidence>
<dbReference type="RefSeq" id="WP_095275900.1">
    <property type="nucleotide sequence ID" value="NZ_CP047655.1"/>
</dbReference>
<sequence length="356" mass="37171">MTLRLRLTLVFVATVFSAGAALTALVCAYLALTPVPLHVSLPGPEGVLIDAAMPIPADIITVVLVTMLIALALLTALAGAVGWFVAGYVLTPVRRLATVARRVSDGEVGQRMHYEGPADDVGDLAHAFDQMLDSLEASLDAQRRFAANASHELKTPIATIQTVADVALMQGDQSATALRRIREVNARAGETVERLLAFARAEAAQPGSVRGEQVDVAALCEEVCAQYGVALRVDPAAATVAGDAVLLRQALGNLVANAVEHGAPGTAVVVVRVTDGAVEVGVDNGGPELGEREVERLKEPFVRGAGRVAGSHGLGLSLADAIARAHGGHLDLKPRSGGGLAARLKLERWRREATQR</sequence>
<proteinExistence type="predicted"/>
<dbReference type="InterPro" id="IPR036097">
    <property type="entry name" value="HisK_dim/P_sf"/>
</dbReference>
<dbReference type="PROSITE" id="PS50109">
    <property type="entry name" value="HIS_KIN"/>
    <property type="match status" value="1"/>
</dbReference>
<dbReference type="CDD" id="cd00075">
    <property type="entry name" value="HATPase"/>
    <property type="match status" value="1"/>
</dbReference>
<dbReference type="SUPFAM" id="SSF55874">
    <property type="entry name" value="ATPase domain of HSP90 chaperone/DNA topoisomerase II/histidine kinase"/>
    <property type="match status" value="1"/>
</dbReference>
<evidence type="ECO:0000256" key="5">
    <source>
        <dbReference type="ARBA" id="ARBA00022679"/>
    </source>
</evidence>
<keyword evidence="9" id="KW-0902">Two-component regulatory system</keyword>
<evidence type="ECO:0000256" key="2">
    <source>
        <dbReference type="ARBA" id="ARBA00004236"/>
    </source>
</evidence>
<dbReference type="Gene3D" id="6.10.340.10">
    <property type="match status" value="1"/>
</dbReference>
<dbReference type="EC" id="2.7.13.3" evidence="3"/>
<dbReference type="SMART" id="SM00388">
    <property type="entry name" value="HisKA"/>
    <property type="match status" value="1"/>
</dbReference>
<dbReference type="InterPro" id="IPR003660">
    <property type="entry name" value="HAMP_dom"/>
</dbReference>
<evidence type="ECO:0000256" key="1">
    <source>
        <dbReference type="ARBA" id="ARBA00000085"/>
    </source>
</evidence>
<dbReference type="InterPro" id="IPR003661">
    <property type="entry name" value="HisK_dim/P_dom"/>
</dbReference>
<dbReference type="InterPro" id="IPR003594">
    <property type="entry name" value="HATPase_dom"/>
</dbReference>
<dbReference type="SUPFAM" id="SSF47384">
    <property type="entry name" value="Homodimeric domain of signal transducing histidine kinase"/>
    <property type="match status" value="1"/>
</dbReference>
<dbReference type="InterPro" id="IPR005467">
    <property type="entry name" value="His_kinase_dom"/>
</dbReference>
<comment type="subcellular location">
    <subcellularLocation>
        <location evidence="2">Cell membrane</location>
    </subcellularLocation>
</comment>
<evidence type="ECO:0000256" key="8">
    <source>
        <dbReference type="ARBA" id="ARBA00022989"/>
    </source>
</evidence>
<dbReference type="Pfam" id="PF00672">
    <property type="entry name" value="HAMP"/>
    <property type="match status" value="1"/>
</dbReference>
<dbReference type="EMBL" id="NQMQ01000009">
    <property type="protein sequence ID" value="PAJ70457.1"/>
    <property type="molecule type" value="Genomic_DNA"/>
</dbReference>
<dbReference type="SMART" id="SM00304">
    <property type="entry name" value="HAMP"/>
    <property type="match status" value="1"/>
</dbReference>
<comment type="catalytic activity">
    <reaction evidence="1">
        <text>ATP + protein L-histidine = ADP + protein N-phospho-L-histidine.</text>
        <dbReference type="EC" id="2.7.13.3"/>
    </reaction>
</comment>
<keyword evidence="4" id="KW-0597">Phosphoprotein</keyword>
<dbReference type="InterPro" id="IPR036890">
    <property type="entry name" value="HATPase_C_sf"/>
</dbReference>
<dbReference type="Gene3D" id="1.10.287.130">
    <property type="match status" value="1"/>
</dbReference>
<dbReference type="Pfam" id="PF00512">
    <property type="entry name" value="HisKA"/>
    <property type="match status" value="1"/>
</dbReference>
<evidence type="ECO:0000259" key="11">
    <source>
        <dbReference type="PROSITE" id="PS50109"/>
    </source>
</evidence>
<evidence type="ECO:0000256" key="9">
    <source>
        <dbReference type="ARBA" id="ARBA00023012"/>
    </source>
</evidence>
<dbReference type="CDD" id="cd00082">
    <property type="entry name" value="HisKA"/>
    <property type="match status" value="1"/>
</dbReference>
<feature type="domain" description="Histidine kinase" evidence="11">
    <location>
        <begin position="148"/>
        <end position="350"/>
    </location>
</feature>
<evidence type="ECO:0000256" key="10">
    <source>
        <dbReference type="SAM" id="Phobius"/>
    </source>
</evidence>
<dbReference type="PROSITE" id="PS50885">
    <property type="entry name" value="HAMP"/>
    <property type="match status" value="1"/>
</dbReference>
<dbReference type="Pfam" id="PF02518">
    <property type="entry name" value="HATPase_c"/>
    <property type="match status" value="1"/>
</dbReference>
<dbReference type="SUPFAM" id="SSF158472">
    <property type="entry name" value="HAMP domain-like"/>
    <property type="match status" value="1"/>
</dbReference>
<keyword evidence="7" id="KW-0418">Kinase</keyword>
<organism evidence="13 14">
    <name type="scientific">Corynebacterium hadale</name>
    <dbReference type="NCBI Taxonomy" id="2026255"/>
    <lineage>
        <taxon>Bacteria</taxon>
        <taxon>Bacillati</taxon>
        <taxon>Actinomycetota</taxon>
        <taxon>Actinomycetes</taxon>
        <taxon>Mycobacteriales</taxon>
        <taxon>Corynebacteriaceae</taxon>
        <taxon>Corynebacterium</taxon>
    </lineage>
</organism>
<dbReference type="InterPro" id="IPR050428">
    <property type="entry name" value="TCS_sensor_his_kinase"/>
</dbReference>
<dbReference type="Gene3D" id="3.30.565.10">
    <property type="entry name" value="Histidine kinase-like ATPase, C-terminal domain"/>
    <property type="match status" value="1"/>
</dbReference>
<evidence type="ECO:0000313" key="13">
    <source>
        <dbReference type="EMBL" id="PAJ70457.1"/>
    </source>
</evidence>
<accession>A0A269PEA9</accession>
<feature type="transmembrane region" description="Helical" evidence="10">
    <location>
        <begin position="7"/>
        <end position="32"/>
    </location>
</feature>
<evidence type="ECO:0000313" key="14">
    <source>
        <dbReference type="Proteomes" id="UP000215771"/>
    </source>
</evidence>
<evidence type="ECO:0000256" key="4">
    <source>
        <dbReference type="ARBA" id="ARBA00022553"/>
    </source>
</evidence>
<dbReference type="Proteomes" id="UP000215771">
    <property type="component" value="Unassembled WGS sequence"/>
</dbReference>
<comment type="caution">
    <text evidence="13">The sequence shown here is derived from an EMBL/GenBank/DDBJ whole genome shotgun (WGS) entry which is preliminary data.</text>
</comment>
<keyword evidence="6 10" id="KW-0812">Transmembrane</keyword>
<evidence type="ECO:0000259" key="12">
    <source>
        <dbReference type="PROSITE" id="PS50885"/>
    </source>
</evidence>
<dbReference type="AlphaFoldDB" id="A0A269PEA9"/>
<dbReference type="PANTHER" id="PTHR45436">
    <property type="entry name" value="SENSOR HISTIDINE KINASE YKOH"/>
    <property type="match status" value="1"/>
</dbReference>
<keyword evidence="5" id="KW-0808">Transferase</keyword>